<keyword evidence="3" id="KW-0812">Transmembrane</keyword>
<dbReference type="SMART" id="SM00337">
    <property type="entry name" value="BCL"/>
    <property type="match status" value="1"/>
</dbReference>
<proteinExistence type="inferred from homology"/>
<dbReference type="GO" id="GO:0051400">
    <property type="term" value="F:BH domain binding"/>
    <property type="evidence" value="ECO:0007669"/>
    <property type="project" value="TreeGrafter"/>
</dbReference>
<keyword evidence="3" id="KW-0472">Membrane</keyword>
<evidence type="ECO:0000313" key="6">
    <source>
        <dbReference type="Proteomes" id="UP001497482"/>
    </source>
</evidence>
<sequence length="203" mass="22586">MAEAACEGNGMSDERIGEAVIKEVFEEELKDVPSEDFPPLTPLTSELHSAQEQKIVTELAKMIRIVGDSVRDNRQLDDAIDGMRRTPGSKWDMFKKVADNVFQDGITWERIAVLLYVAGRLAVKLVEAHLPQSVREILQWTVDLFRTNLLGWIREHGGWISSFPALASASMRSVGWGQLYGVLIFIAGLALGSLFTAKLLSRT</sequence>
<dbReference type="PROSITE" id="PS50062">
    <property type="entry name" value="BCL2_FAMILY"/>
    <property type="match status" value="1"/>
</dbReference>
<dbReference type="InterPro" id="IPR036834">
    <property type="entry name" value="Bcl-2-like_sf"/>
</dbReference>
<accession>A0AAV2KAT8</accession>
<dbReference type="GO" id="GO:0008053">
    <property type="term" value="P:mitochondrial fusion"/>
    <property type="evidence" value="ECO:0007669"/>
    <property type="project" value="TreeGrafter"/>
</dbReference>
<gene>
    <name evidence="5" type="ORF">KC01_LOCUS15537</name>
</gene>
<evidence type="ECO:0000256" key="1">
    <source>
        <dbReference type="ARBA" id="ARBA00009458"/>
    </source>
</evidence>
<dbReference type="EMBL" id="OZ035839">
    <property type="protein sequence ID" value="CAL1585307.1"/>
    <property type="molecule type" value="Genomic_DNA"/>
</dbReference>
<dbReference type="GO" id="GO:0001836">
    <property type="term" value="P:release of cytochrome c from mitochondria"/>
    <property type="evidence" value="ECO:0007669"/>
    <property type="project" value="TreeGrafter"/>
</dbReference>
<evidence type="ECO:0000313" key="5">
    <source>
        <dbReference type="EMBL" id="CAL1585307.1"/>
    </source>
</evidence>
<dbReference type="Proteomes" id="UP001497482">
    <property type="component" value="Chromosome 17"/>
</dbReference>
<dbReference type="InterPro" id="IPR026298">
    <property type="entry name" value="Bcl-2_fam"/>
</dbReference>
<dbReference type="PANTHER" id="PTHR11256">
    <property type="entry name" value="BCL-2 RELATED"/>
    <property type="match status" value="1"/>
</dbReference>
<comment type="similarity">
    <text evidence="1">Belongs to the Bcl-2 family.</text>
</comment>
<dbReference type="InterPro" id="IPR046371">
    <property type="entry name" value="Bcl-2_BH1-3"/>
</dbReference>
<dbReference type="PANTHER" id="PTHR11256:SF42">
    <property type="entry name" value="APOPTOSIS REGULATOR BAX"/>
    <property type="match status" value="1"/>
</dbReference>
<dbReference type="Pfam" id="PF00452">
    <property type="entry name" value="Bcl-2"/>
    <property type="match status" value="1"/>
</dbReference>
<reference evidence="5 6" key="1">
    <citation type="submission" date="2024-04" db="EMBL/GenBank/DDBJ databases">
        <authorList>
            <person name="Waldvogel A.-M."/>
            <person name="Schoenle A."/>
        </authorList>
    </citation>
    <scope>NUCLEOTIDE SEQUENCE [LARGE SCALE GENOMIC DNA]</scope>
</reference>
<dbReference type="PRINTS" id="PR01862">
    <property type="entry name" value="BCL2FAMILY"/>
</dbReference>
<feature type="domain" description="Bcl-2 Bcl-2 homology region 1-3" evidence="4">
    <location>
        <begin position="63"/>
        <end position="159"/>
    </location>
</feature>
<keyword evidence="3" id="KW-1133">Transmembrane helix</keyword>
<name>A0AAV2KAT8_KNICA</name>
<evidence type="ECO:0000259" key="4">
    <source>
        <dbReference type="SMART" id="SM00337"/>
    </source>
</evidence>
<evidence type="ECO:0000256" key="2">
    <source>
        <dbReference type="ARBA" id="ARBA00022703"/>
    </source>
</evidence>
<keyword evidence="6" id="KW-1185">Reference proteome</keyword>
<evidence type="ECO:0000256" key="3">
    <source>
        <dbReference type="SAM" id="Phobius"/>
    </source>
</evidence>
<dbReference type="GO" id="GO:0008630">
    <property type="term" value="P:intrinsic apoptotic signaling pathway in response to DNA damage"/>
    <property type="evidence" value="ECO:0007669"/>
    <property type="project" value="TreeGrafter"/>
</dbReference>
<organism evidence="5 6">
    <name type="scientific">Knipowitschia caucasica</name>
    <name type="common">Caucasian dwarf goby</name>
    <name type="synonym">Pomatoschistus caucasicus</name>
    <dbReference type="NCBI Taxonomy" id="637954"/>
    <lineage>
        <taxon>Eukaryota</taxon>
        <taxon>Metazoa</taxon>
        <taxon>Chordata</taxon>
        <taxon>Craniata</taxon>
        <taxon>Vertebrata</taxon>
        <taxon>Euteleostomi</taxon>
        <taxon>Actinopterygii</taxon>
        <taxon>Neopterygii</taxon>
        <taxon>Teleostei</taxon>
        <taxon>Neoteleostei</taxon>
        <taxon>Acanthomorphata</taxon>
        <taxon>Gobiaria</taxon>
        <taxon>Gobiiformes</taxon>
        <taxon>Gobioidei</taxon>
        <taxon>Gobiidae</taxon>
        <taxon>Gobiinae</taxon>
        <taxon>Knipowitschia</taxon>
    </lineage>
</organism>
<dbReference type="CDD" id="cd06845">
    <property type="entry name" value="Bcl-2_like"/>
    <property type="match status" value="1"/>
</dbReference>
<dbReference type="GO" id="GO:0097192">
    <property type="term" value="P:extrinsic apoptotic signaling pathway in absence of ligand"/>
    <property type="evidence" value="ECO:0007669"/>
    <property type="project" value="TreeGrafter"/>
</dbReference>
<protein>
    <recommendedName>
        <fullName evidence="4">Bcl-2 Bcl-2 homology region 1-3 domain-containing protein</fullName>
    </recommendedName>
</protein>
<dbReference type="Gene3D" id="1.10.437.10">
    <property type="entry name" value="Blc2-like"/>
    <property type="match status" value="1"/>
</dbReference>
<dbReference type="AlphaFoldDB" id="A0AAV2KAT8"/>
<dbReference type="GO" id="GO:0015267">
    <property type="term" value="F:channel activity"/>
    <property type="evidence" value="ECO:0007669"/>
    <property type="project" value="TreeGrafter"/>
</dbReference>
<dbReference type="GO" id="GO:0005741">
    <property type="term" value="C:mitochondrial outer membrane"/>
    <property type="evidence" value="ECO:0007669"/>
    <property type="project" value="TreeGrafter"/>
</dbReference>
<dbReference type="GO" id="GO:0042981">
    <property type="term" value="P:regulation of apoptotic process"/>
    <property type="evidence" value="ECO:0007669"/>
    <property type="project" value="InterPro"/>
</dbReference>
<keyword evidence="2" id="KW-0053">Apoptosis</keyword>
<feature type="transmembrane region" description="Helical" evidence="3">
    <location>
        <begin position="179"/>
        <end position="200"/>
    </location>
</feature>
<dbReference type="SUPFAM" id="SSF56854">
    <property type="entry name" value="Bcl-2 inhibitors of programmed cell death"/>
    <property type="match status" value="1"/>
</dbReference>
<dbReference type="InterPro" id="IPR002475">
    <property type="entry name" value="Bcl2-like"/>
</dbReference>